<dbReference type="InterPro" id="IPR007448">
    <property type="entry name" value="Sigma70_reg_Rsd_AlgQ"/>
</dbReference>
<protein>
    <recommendedName>
        <fullName evidence="7">Regulator of sigma D</fullName>
    </recommendedName>
</protein>
<dbReference type="AlphaFoldDB" id="A0A1F6TYX5"/>
<dbReference type="Pfam" id="PF04353">
    <property type="entry name" value="Rsd_AlgQ"/>
    <property type="match status" value="1"/>
</dbReference>
<dbReference type="Gene3D" id="1.20.120.1370">
    <property type="entry name" value="Regulator of RNA polymerase sigma(70) subunit, domain 4"/>
    <property type="match status" value="1"/>
</dbReference>
<comment type="similarity">
    <text evidence="3">Belongs to the Rsd/AlgQ family.</text>
</comment>
<organism evidence="5 6">
    <name type="scientific">Candidatus Muproteobacteria bacterium RIFCSPLOWO2_01_FULL_60_18</name>
    <dbReference type="NCBI Taxonomy" id="1817768"/>
    <lineage>
        <taxon>Bacteria</taxon>
        <taxon>Pseudomonadati</taxon>
        <taxon>Pseudomonadota</taxon>
        <taxon>Candidatus Muproteobacteria</taxon>
    </lineage>
</organism>
<gene>
    <name evidence="5" type="ORF">A3A87_02370</name>
</gene>
<evidence type="ECO:0000256" key="3">
    <source>
        <dbReference type="RuleBase" id="RU004409"/>
    </source>
</evidence>
<feature type="compositionally biased region" description="Basic and acidic residues" evidence="4">
    <location>
        <begin position="1"/>
        <end position="22"/>
    </location>
</feature>
<evidence type="ECO:0000313" key="5">
    <source>
        <dbReference type="EMBL" id="OGI50328.1"/>
    </source>
</evidence>
<dbReference type="STRING" id="1817768.A3A87_02370"/>
<evidence type="ECO:0000313" key="6">
    <source>
        <dbReference type="Proteomes" id="UP000179037"/>
    </source>
</evidence>
<dbReference type="PIRSF" id="PIRSF016548">
    <property type="entry name" value="Rsd_AlgQ"/>
    <property type="match status" value="1"/>
</dbReference>
<proteinExistence type="inferred from homology"/>
<dbReference type="EMBL" id="MFTC01000073">
    <property type="protein sequence ID" value="OGI50328.1"/>
    <property type="molecule type" value="Genomic_DNA"/>
</dbReference>
<accession>A0A1F6TYX5</accession>
<comment type="caution">
    <text evidence="5">The sequence shown here is derived from an EMBL/GenBank/DDBJ whole genome shotgun (WGS) entry which is preliminary data.</text>
</comment>
<evidence type="ECO:0000256" key="2">
    <source>
        <dbReference type="ARBA" id="ARBA00023163"/>
    </source>
</evidence>
<keyword evidence="1 3" id="KW-0805">Transcription regulation</keyword>
<dbReference type="NCBIfam" id="NF008723">
    <property type="entry name" value="PRK11718.1"/>
    <property type="match status" value="1"/>
</dbReference>
<keyword evidence="2 3" id="KW-0804">Transcription</keyword>
<evidence type="ECO:0008006" key="7">
    <source>
        <dbReference type="Google" id="ProtNLM"/>
    </source>
</evidence>
<feature type="region of interest" description="Disordered" evidence="4">
    <location>
        <begin position="1"/>
        <end position="24"/>
    </location>
</feature>
<evidence type="ECO:0000256" key="1">
    <source>
        <dbReference type="ARBA" id="ARBA00023015"/>
    </source>
</evidence>
<dbReference type="Proteomes" id="UP000179037">
    <property type="component" value="Unassembled WGS sequence"/>
</dbReference>
<sequence>MTTEHKRETTPQGNRAKERRTGSQELVQKLVTERTEMLSLYCQLAGLEPYGNSKNSRVKNSQEMLQKFCQVLVDYIAAGHFSLYERIVNGTERRQQISALAENLYPRIAESTEAALDFNDKYDCGDHCEIAASFSDDLSQLGEKIAARIELEDKLLRQLH</sequence>
<dbReference type="InterPro" id="IPR038309">
    <property type="entry name" value="Rsd/AlgQ_sf"/>
</dbReference>
<dbReference type="GO" id="GO:0006355">
    <property type="term" value="P:regulation of DNA-templated transcription"/>
    <property type="evidence" value="ECO:0007669"/>
    <property type="project" value="InterPro"/>
</dbReference>
<name>A0A1F6TYX5_9PROT</name>
<reference evidence="5 6" key="1">
    <citation type="journal article" date="2016" name="Nat. Commun.">
        <title>Thousands of microbial genomes shed light on interconnected biogeochemical processes in an aquifer system.</title>
        <authorList>
            <person name="Anantharaman K."/>
            <person name="Brown C.T."/>
            <person name="Hug L.A."/>
            <person name="Sharon I."/>
            <person name="Castelle C.J."/>
            <person name="Probst A.J."/>
            <person name="Thomas B.C."/>
            <person name="Singh A."/>
            <person name="Wilkins M.J."/>
            <person name="Karaoz U."/>
            <person name="Brodie E.L."/>
            <person name="Williams K.H."/>
            <person name="Hubbard S.S."/>
            <person name="Banfield J.F."/>
        </authorList>
    </citation>
    <scope>NUCLEOTIDE SEQUENCE [LARGE SCALE GENOMIC DNA]</scope>
</reference>
<evidence type="ECO:0000256" key="4">
    <source>
        <dbReference type="SAM" id="MobiDB-lite"/>
    </source>
</evidence>